<keyword evidence="2" id="KW-1185">Reference proteome</keyword>
<evidence type="ECO:0000313" key="1">
    <source>
        <dbReference type="EMBL" id="GHO50951.1"/>
    </source>
</evidence>
<proteinExistence type="predicted"/>
<accession>A0A8J3MYH2</accession>
<evidence type="ECO:0000313" key="2">
    <source>
        <dbReference type="Proteomes" id="UP000612362"/>
    </source>
</evidence>
<dbReference type="RefSeq" id="WP_220199903.1">
    <property type="nucleotide sequence ID" value="NZ_BNJF01000010.1"/>
</dbReference>
<dbReference type="AlphaFoldDB" id="A0A8J3MYH2"/>
<protein>
    <submittedName>
        <fullName evidence="1">Uncharacterized protein</fullName>
    </submittedName>
</protein>
<comment type="caution">
    <text evidence="1">The sequence shown here is derived from an EMBL/GenBank/DDBJ whole genome shotgun (WGS) entry which is preliminary data.</text>
</comment>
<dbReference type="Proteomes" id="UP000612362">
    <property type="component" value="Unassembled WGS sequence"/>
</dbReference>
<sequence>MSQKLDKDALFEAKFQQIEAALAAALKQLWSDHEAKVAERLAQNPVADIDDLVEANEEATNLLDESSDKAVAELYKEIYGKEFQSKILEILKEYNDGVKPLKAALKVAYKPLKADYKAKLAKRRAQDPNADISDLYWWYKEKRAEIESKVYRKKERVLRKKRQAKLARAYTELDKGTSKQ</sequence>
<name>A0A8J3MYH2_9CHLR</name>
<organism evidence="1 2">
    <name type="scientific">Ktedonospora formicarum</name>
    <dbReference type="NCBI Taxonomy" id="2778364"/>
    <lineage>
        <taxon>Bacteria</taxon>
        <taxon>Bacillati</taxon>
        <taxon>Chloroflexota</taxon>
        <taxon>Ktedonobacteria</taxon>
        <taxon>Ktedonobacterales</taxon>
        <taxon>Ktedonobacteraceae</taxon>
        <taxon>Ktedonospora</taxon>
    </lineage>
</organism>
<dbReference type="EMBL" id="BNJF01000010">
    <property type="protein sequence ID" value="GHO50951.1"/>
    <property type="molecule type" value="Genomic_DNA"/>
</dbReference>
<gene>
    <name evidence="1" type="ORF">KSX_91140</name>
</gene>
<reference evidence="1" key="1">
    <citation type="submission" date="2020-10" db="EMBL/GenBank/DDBJ databases">
        <title>Taxonomic study of unclassified bacteria belonging to the class Ktedonobacteria.</title>
        <authorList>
            <person name="Yabe S."/>
            <person name="Wang C.M."/>
            <person name="Zheng Y."/>
            <person name="Sakai Y."/>
            <person name="Cavaletti L."/>
            <person name="Monciardini P."/>
            <person name="Donadio S."/>
        </authorList>
    </citation>
    <scope>NUCLEOTIDE SEQUENCE</scope>
    <source>
        <strain evidence="1">SOSP1-1</strain>
    </source>
</reference>